<keyword evidence="2" id="KW-1133">Transmembrane helix</keyword>
<feature type="region of interest" description="Disordered" evidence="1">
    <location>
        <begin position="121"/>
        <end position="151"/>
    </location>
</feature>
<evidence type="ECO:0000313" key="4">
    <source>
        <dbReference type="Proteomes" id="UP000824159"/>
    </source>
</evidence>
<dbReference type="Pfam" id="PF09578">
    <property type="entry name" value="Spore_YabQ"/>
    <property type="match status" value="1"/>
</dbReference>
<proteinExistence type="predicted"/>
<evidence type="ECO:0000256" key="2">
    <source>
        <dbReference type="SAM" id="Phobius"/>
    </source>
</evidence>
<evidence type="ECO:0000256" key="1">
    <source>
        <dbReference type="SAM" id="MobiDB-lite"/>
    </source>
</evidence>
<name>A0A9D1HCF6_9FIRM</name>
<gene>
    <name evidence="3" type="ORF">IAD12_02155</name>
</gene>
<feature type="compositionally biased region" description="Basic and acidic residues" evidence="1">
    <location>
        <begin position="141"/>
        <end position="151"/>
    </location>
</feature>
<dbReference type="NCBIfam" id="TIGR02893">
    <property type="entry name" value="spore_yabQ"/>
    <property type="match status" value="1"/>
</dbReference>
<keyword evidence="2" id="KW-0472">Membrane</keyword>
<keyword evidence="2" id="KW-0812">Transmembrane</keyword>
<dbReference type="InterPro" id="IPR019074">
    <property type="entry name" value="YabQ"/>
</dbReference>
<feature type="transmembrane region" description="Helical" evidence="2">
    <location>
        <begin position="12"/>
        <end position="32"/>
    </location>
</feature>
<sequence length="151" mass="17147">MMIGLTDLMEEQIKTTLVMAAAGVFTESLRLLKNTAGKNKKRWVRAVYDAAFWISAAFVISMFLYYCSYGRVTFHGAAGFLAGLLLWKKICCDIISAWVGTDEAQNTRTTAVSSTWRKPDVSDWKKEGRSKRKKKKRRSARREEIRGENGP</sequence>
<reference evidence="3" key="2">
    <citation type="journal article" date="2021" name="PeerJ">
        <title>Extensive microbial diversity within the chicken gut microbiome revealed by metagenomics and culture.</title>
        <authorList>
            <person name="Gilroy R."/>
            <person name="Ravi A."/>
            <person name="Getino M."/>
            <person name="Pursley I."/>
            <person name="Horton D.L."/>
            <person name="Alikhan N.F."/>
            <person name="Baker D."/>
            <person name="Gharbi K."/>
            <person name="Hall N."/>
            <person name="Watson M."/>
            <person name="Adriaenssens E.M."/>
            <person name="Foster-Nyarko E."/>
            <person name="Jarju S."/>
            <person name="Secka A."/>
            <person name="Antonio M."/>
            <person name="Oren A."/>
            <person name="Chaudhuri R.R."/>
            <person name="La Ragione R."/>
            <person name="Hildebrand F."/>
            <person name="Pallen M.J."/>
        </authorList>
    </citation>
    <scope>NUCLEOTIDE SEQUENCE</scope>
    <source>
        <strain evidence="3">CHK176-22527</strain>
    </source>
</reference>
<comment type="caution">
    <text evidence="3">The sequence shown here is derived from an EMBL/GenBank/DDBJ whole genome shotgun (WGS) entry which is preliminary data.</text>
</comment>
<accession>A0A9D1HCF6</accession>
<feature type="transmembrane region" description="Helical" evidence="2">
    <location>
        <begin position="44"/>
        <end position="66"/>
    </location>
</feature>
<evidence type="ECO:0000313" key="3">
    <source>
        <dbReference type="EMBL" id="HIT99039.1"/>
    </source>
</evidence>
<dbReference type="AlphaFoldDB" id="A0A9D1HCF6"/>
<reference evidence="3" key="1">
    <citation type="submission" date="2020-10" db="EMBL/GenBank/DDBJ databases">
        <authorList>
            <person name="Gilroy R."/>
        </authorList>
    </citation>
    <scope>NUCLEOTIDE SEQUENCE</scope>
    <source>
        <strain evidence="3">CHK176-22527</strain>
    </source>
</reference>
<organism evidence="3 4">
    <name type="scientific">Candidatus Allocopromorpha excrementavium</name>
    <dbReference type="NCBI Taxonomy" id="2840741"/>
    <lineage>
        <taxon>Bacteria</taxon>
        <taxon>Bacillati</taxon>
        <taxon>Bacillota</taxon>
        <taxon>Clostridia</taxon>
        <taxon>Eubacteriales</taxon>
        <taxon>Eubacteriaceae</taxon>
        <taxon>Eubacteriaceae incertae sedis</taxon>
        <taxon>Candidatus Allocopromorpha</taxon>
    </lineage>
</organism>
<feature type="compositionally biased region" description="Basic residues" evidence="1">
    <location>
        <begin position="128"/>
        <end position="140"/>
    </location>
</feature>
<dbReference type="EMBL" id="DVLX01000026">
    <property type="protein sequence ID" value="HIT99039.1"/>
    <property type="molecule type" value="Genomic_DNA"/>
</dbReference>
<dbReference type="Proteomes" id="UP000824159">
    <property type="component" value="Unassembled WGS sequence"/>
</dbReference>
<protein>
    <submittedName>
        <fullName evidence="3">Spore cortex biosynthesis protein YabQ</fullName>
    </submittedName>
</protein>